<reference evidence="3 4" key="1">
    <citation type="journal article" date="2015" name="Genome Announc.">
        <title>Expanding the biotechnology potential of lactobacilli through comparative genomics of 213 strains and associated genera.</title>
        <authorList>
            <person name="Sun Z."/>
            <person name="Harris H.M."/>
            <person name="McCann A."/>
            <person name="Guo C."/>
            <person name="Argimon S."/>
            <person name="Zhang W."/>
            <person name="Yang X."/>
            <person name="Jeffery I.B."/>
            <person name="Cooney J.C."/>
            <person name="Kagawa T.F."/>
            <person name="Liu W."/>
            <person name="Song Y."/>
            <person name="Salvetti E."/>
            <person name="Wrobel A."/>
            <person name="Rasinkangas P."/>
            <person name="Parkhill J."/>
            <person name="Rea M.C."/>
            <person name="O'Sullivan O."/>
            <person name="Ritari J."/>
            <person name="Douillard F.P."/>
            <person name="Paul Ross R."/>
            <person name="Yang R."/>
            <person name="Briner A.E."/>
            <person name="Felis G.E."/>
            <person name="de Vos W.M."/>
            <person name="Barrangou R."/>
            <person name="Klaenhammer T.R."/>
            <person name="Caufield P.W."/>
            <person name="Cui Y."/>
            <person name="Zhang H."/>
            <person name="O'Toole P.W."/>
        </authorList>
    </citation>
    <scope>NUCLEOTIDE SEQUENCE [LARGE SCALE GENOMIC DNA]</scope>
    <source>
        <strain evidence="3 4">DSM 13145</strain>
    </source>
</reference>
<organism evidence="3 4">
    <name type="scientific">Limosilactobacillus frumenti DSM 13145</name>
    <dbReference type="NCBI Taxonomy" id="1423746"/>
    <lineage>
        <taxon>Bacteria</taxon>
        <taxon>Bacillati</taxon>
        <taxon>Bacillota</taxon>
        <taxon>Bacilli</taxon>
        <taxon>Lactobacillales</taxon>
        <taxon>Lactobacillaceae</taxon>
        <taxon>Limosilactobacillus</taxon>
    </lineage>
</organism>
<dbReference type="EMBL" id="AZER01000016">
    <property type="protein sequence ID" value="KRL27141.1"/>
    <property type="molecule type" value="Genomic_DNA"/>
</dbReference>
<keyword evidence="1" id="KW-0812">Transmembrane</keyword>
<dbReference type="PATRIC" id="fig|1423746.3.peg.902"/>
<evidence type="ECO:0000313" key="4">
    <source>
        <dbReference type="Proteomes" id="UP000051445"/>
    </source>
</evidence>
<dbReference type="Pfam" id="PF02698">
    <property type="entry name" value="DUF218"/>
    <property type="match status" value="1"/>
</dbReference>
<name>A0A0R1PB04_9LACO</name>
<feature type="transmembrane region" description="Helical" evidence="1">
    <location>
        <begin position="43"/>
        <end position="67"/>
    </location>
</feature>
<dbReference type="STRING" id="1423746.FD27_GL000891"/>
<evidence type="ECO:0000313" key="3">
    <source>
        <dbReference type="EMBL" id="KRL27141.1"/>
    </source>
</evidence>
<evidence type="ECO:0000259" key="2">
    <source>
        <dbReference type="Pfam" id="PF02698"/>
    </source>
</evidence>
<comment type="caution">
    <text evidence="3">The sequence shown here is derived from an EMBL/GenBank/DDBJ whole genome shotgun (WGS) entry which is preliminary data.</text>
</comment>
<dbReference type="GO" id="GO:0043164">
    <property type="term" value="P:Gram-negative-bacterium-type cell wall biogenesis"/>
    <property type="evidence" value="ECO:0007669"/>
    <property type="project" value="TreeGrafter"/>
</dbReference>
<dbReference type="RefSeq" id="WP_057750772.1">
    <property type="nucleotide sequence ID" value="NZ_AZER01000016.1"/>
</dbReference>
<dbReference type="Gene3D" id="3.40.50.620">
    <property type="entry name" value="HUPs"/>
    <property type="match status" value="1"/>
</dbReference>
<keyword evidence="4" id="KW-1185">Reference proteome</keyword>
<dbReference type="OrthoDB" id="9782395at2"/>
<dbReference type="AlphaFoldDB" id="A0A0R1PB04"/>
<protein>
    <recommendedName>
        <fullName evidence="2">DUF218 domain-containing protein</fullName>
    </recommendedName>
</protein>
<feature type="transmembrane region" description="Helical" evidence="1">
    <location>
        <begin position="117"/>
        <end position="139"/>
    </location>
</feature>
<dbReference type="InterPro" id="IPR014729">
    <property type="entry name" value="Rossmann-like_a/b/a_fold"/>
</dbReference>
<feature type="domain" description="DUF218" evidence="2">
    <location>
        <begin position="150"/>
        <end position="287"/>
    </location>
</feature>
<dbReference type="CDD" id="cd06259">
    <property type="entry name" value="YdcF-like"/>
    <property type="match status" value="1"/>
</dbReference>
<dbReference type="GO" id="GO:0000270">
    <property type="term" value="P:peptidoglycan metabolic process"/>
    <property type="evidence" value="ECO:0007669"/>
    <property type="project" value="TreeGrafter"/>
</dbReference>
<sequence length="320" mass="36370">MIYLFSWFLLLVLLWWPKAQQLRWPGAWTMIGTVVILMVWRQWLMYPLAVAGACLLVWLEILQIILVRRFQNIGNAQSFNAKVFVLELLDMLLILPLQVKICLHNQFGIITQQVSLLALMINGLITVGLLLFWFITLWLPVMQPAGESLQAIVILGAGLHDDKVPPILASRLRVANQLWLQQPTAKLVVTGAQLRGDHLSEAAAMADYLVHHCQVPRTQILLEEDAHNTWENLQFSSRLLQNLGISEESKIAVVTSSFHLIRAWTYCRQQKLGWTLVAAPTPLGHQPMAVTRDYLGILRDHPWFSMMIVIVALLVAEILI</sequence>
<dbReference type="PANTHER" id="PTHR30336:SF4">
    <property type="entry name" value="ENVELOPE BIOGENESIS FACTOR ELYC"/>
    <property type="match status" value="1"/>
</dbReference>
<keyword evidence="1" id="KW-0472">Membrane</keyword>
<dbReference type="Proteomes" id="UP000051445">
    <property type="component" value="Unassembled WGS sequence"/>
</dbReference>
<dbReference type="GO" id="GO:0005886">
    <property type="term" value="C:plasma membrane"/>
    <property type="evidence" value="ECO:0007669"/>
    <property type="project" value="TreeGrafter"/>
</dbReference>
<evidence type="ECO:0000256" key="1">
    <source>
        <dbReference type="SAM" id="Phobius"/>
    </source>
</evidence>
<keyword evidence="1" id="KW-1133">Transmembrane helix</keyword>
<gene>
    <name evidence="3" type="ORF">FD27_GL000891</name>
</gene>
<proteinExistence type="predicted"/>
<accession>A0A0R1PB04</accession>
<dbReference type="PANTHER" id="PTHR30336">
    <property type="entry name" value="INNER MEMBRANE PROTEIN, PROBABLE PERMEASE"/>
    <property type="match status" value="1"/>
</dbReference>
<dbReference type="InterPro" id="IPR051599">
    <property type="entry name" value="Cell_Envelope_Assoc"/>
</dbReference>
<dbReference type="InterPro" id="IPR003848">
    <property type="entry name" value="DUF218"/>
</dbReference>